<proteinExistence type="predicted"/>
<keyword evidence="1" id="KW-0472">Membrane</keyword>
<reference evidence="3" key="1">
    <citation type="submission" date="2016-05" db="EMBL/GenBank/DDBJ databases">
        <authorList>
            <person name="Naeem Raeece"/>
        </authorList>
    </citation>
    <scope>NUCLEOTIDE SEQUENCE [LARGE SCALE GENOMIC DNA]</scope>
</reference>
<protein>
    <submittedName>
        <fullName evidence="2">PIR Superfamily Protein</fullName>
    </submittedName>
</protein>
<sequence>MDDTDQNHNDFQKQVLKVLSKYQLYEKLNETCDNCEYCTYCEFSRTVLNKYGEGLYSLCCRFAKNLVTLPIILQEETVENDRCKYLTFWMHNEIIQNFSNYKVSSNNIPKILLKFFQVQSKIRSLHKNNNCFNEYNSNTELSIWKQWKDLYDYIKSYSEIEKKIKSEKNLCSIYSKYIRYIETIYEKYRSECCERKTSILCPYSIKYDEWCNKENFLPKLSCEETETIVQTPVRDLRTQVLDKQQPGDGSHSEAYSSLEDQHEKSGHAITSNTDYYSKIGGSLSFLGILSTLFYLYNFTSFGTWVRSKIPKKKKKVNLDEDEQHFRAHELNNVDENIFTDDYNITYNPS</sequence>
<organism evidence="2 3">
    <name type="scientific">Plasmodium ovale curtisi</name>
    <dbReference type="NCBI Taxonomy" id="864141"/>
    <lineage>
        <taxon>Eukaryota</taxon>
        <taxon>Sar</taxon>
        <taxon>Alveolata</taxon>
        <taxon>Apicomplexa</taxon>
        <taxon>Aconoidasida</taxon>
        <taxon>Haemosporida</taxon>
        <taxon>Plasmodiidae</taxon>
        <taxon>Plasmodium</taxon>
        <taxon>Plasmodium (Plasmodium)</taxon>
    </lineage>
</organism>
<evidence type="ECO:0000256" key="1">
    <source>
        <dbReference type="SAM" id="Phobius"/>
    </source>
</evidence>
<gene>
    <name evidence="2" type="ORF">POVCU1_056190</name>
</gene>
<feature type="transmembrane region" description="Helical" evidence="1">
    <location>
        <begin position="283"/>
        <end position="305"/>
    </location>
</feature>
<keyword evidence="1" id="KW-0812">Transmembrane</keyword>
<dbReference type="AlphaFoldDB" id="A0A1A8X3U4"/>
<evidence type="ECO:0000313" key="2">
    <source>
        <dbReference type="EMBL" id="SBS99928.1"/>
    </source>
</evidence>
<dbReference type="InterPro" id="IPR008780">
    <property type="entry name" value="Plasmodium_Vir"/>
</dbReference>
<evidence type="ECO:0000313" key="3">
    <source>
        <dbReference type="Proteomes" id="UP000078546"/>
    </source>
</evidence>
<accession>A0A1A8X3U4</accession>
<keyword evidence="1" id="KW-1133">Transmembrane helix</keyword>
<dbReference type="EMBL" id="FLQV01001612">
    <property type="protein sequence ID" value="SBS99928.1"/>
    <property type="molecule type" value="Genomic_DNA"/>
</dbReference>
<name>A0A1A8X3U4_PLAOA</name>
<dbReference type="Pfam" id="PF05795">
    <property type="entry name" value="Plasmodium_Vir"/>
    <property type="match status" value="1"/>
</dbReference>
<dbReference type="Proteomes" id="UP000078546">
    <property type="component" value="Unassembled WGS sequence"/>
</dbReference>